<dbReference type="Proteomes" id="UP000019402">
    <property type="component" value="Unassembled WGS sequence"/>
</dbReference>
<feature type="transmembrane region" description="Helical" evidence="2">
    <location>
        <begin position="355"/>
        <end position="375"/>
    </location>
</feature>
<dbReference type="InterPro" id="IPR011990">
    <property type="entry name" value="TPR-like_helical_dom_sf"/>
</dbReference>
<dbReference type="InterPro" id="IPR016032">
    <property type="entry name" value="Sig_transdc_resp-reg_C-effctor"/>
</dbReference>
<dbReference type="STRING" id="869213.GCA_000517085_04525"/>
<keyword evidence="2" id="KW-0472">Membrane</keyword>
<feature type="transmembrane region" description="Helical" evidence="2">
    <location>
        <begin position="7"/>
        <end position="25"/>
    </location>
</feature>
<dbReference type="SUPFAM" id="SSF48452">
    <property type="entry name" value="TPR-like"/>
    <property type="match status" value="2"/>
</dbReference>
<name>W7Y1W2_9BACT</name>
<organism evidence="3 4">
    <name type="scientific">Saccharicrinis fermentans DSM 9555 = JCM 21142</name>
    <dbReference type="NCBI Taxonomy" id="869213"/>
    <lineage>
        <taxon>Bacteria</taxon>
        <taxon>Pseudomonadati</taxon>
        <taxon>Bacteroidota</taxon>
        <taxon>Bacteroidia</taxon>
        <taxon>Marinilabiliales</taxon>
        <taxon>Marinilabiliaceae</taxon>
        <taxon>Saccharicrinis</taxon>
    </lineage>
</organism>
<dbReference type="Gene3D" id="1.25.40.10">
    <property type="entry name" value="Tetratricopeptide repeat domain"/>
    <property type="match status" value="2"/>
</dbReference>
<dbReference type="eggNOG" id="COG2771">
    <property type="taxonomic scope" value="Bacteria"/>
</dbReference>
<dbReference type="Gene3D" id="1.10.10.10">
    <property type="entry name" value="Winged helix-like DNA-binding domain superfamily/Winged helix DNA-binding domain"/>
    <property type="match status" value="1"/>
</dbReference>
<dbReference type="EMBL" id="BAMD01000001">
    <property type="protein sequence ID" value="GAF01518.1"/>
    <property type="molecule type" value="Genomic_DNA"/>
</dbReference>
<evidence type="ECO:0000256" key="1">
    <source>
        <dbReference type="PROSITE-ProRule" id="PRU00339"/>
    </source>
</evidence>
<dbReference type="SMART" id="SM00028">
    <property type="entry name" value="TPR"/>
    <property type="match status" value="5"/>
</dbReference>
<dbReference type="GO" id="GO:0003677">
    <property type="term" value="F:DNA binding"/>
    <property type="evidence" value="ECO:0007669"/>
    <property type="project" value="InterPro"/>
</dbReference>
<protein>
    <submittedName>
        <fullName evidence="3">Tetratricopeptide repeat</fullName>
    </submittedName>
</protein>
<dbReference type="PROSITE" id="PS50005">
    <property type="entry name" value="TPR"/>
    <property type="match status" value="1"/>
</dbReference>
<dbReference type="InterPro" id="IPR036388">
    <property type="entry name" value="WH-like_DNA-bd_sf"/>
</dbReference>
<dbReference type="AlphaFoldDB" id="W7Y1W2"/>
<dbReference type="OrthoDB" id="1090267at2"/>
<sequence>MNHIKRLHIIIITFYLGSIFFHSYSKENQTSTNANSSLNSSTNMLNTNTEANTEEKLYKLHQKLAHLRNTKDTANAIQCLIAITDIYRFRGNYNESFDKLWDALLMAENTRDNISQIHIHRNLGILYNIFNKDSMAIKHLQWSIQNSKHSNISKHKQHSQAIQSYFSLATVYSNNHEYDLALSYLDSCHLLNPTSFQPFVIAEMGSIYLRKGQLSIAEPLLNKANKYFVDNDANYQIVTCSFLGDLKQKQNKPDSASFYYSQSYQTIKKKKAYLEYKPQVLKKLAAIHLTQNKPRLAYSLLQEGNMISDSLFNAKSQQNSQLFEIKNKYKEALIEKEKTILQQNNEIKQKNKIQLILSISFVLLLLFGITATILIKVKNRLKKLDLQQQLEKEKNNAVLEVKSKELTTYALQLIDKEQALNELLHIIKETAPNKYPSLRNKFIKGNQNLWEEFNMRFIKVNDNFYKHLREKHPDITPTEQKHCALIKLNFDSTEMAKILNISVQSVHTSRYRIRKKIGLTHEESLSNYIGAL</sequence>
<evidence type="ECO:0000313" key="3">
    <source>
        <dbReference type="EMBL" id="GAF01518.1"/>
    </source>
</evidence>
<keyword evidence="2" id="KW-1133">Transmembrane helix</keyword>
<dbReference type="InterPro" id="IPR019734">
    <property type="entry name" value="TPR_rpt"/>
</dbReference>
<dbReference type="SUPFAM" id="SSF46894">
    <property type="entry name" value="C-terminal effector domain of the bipartite response regulators"/>
    <property type="match status" value="1"/>
</dbReference>
<keyword evidence="1" id="KW-0802">TPR repeat</keyword>
<dbReference type="GO" id="GO:0006355">
    <property type="term" value="P:regulation of DNA-templated transcription"/>
    <property type="evidence" value="ECO:0007669"/>
    <property type="project" value="InterPro"/>
</dbReference>
<reference evidence="3 4" key="1">
    <citation type="journal article" date="2014" name="Genome Announc.">
        <title>Draft Genome Sequence of Cytophaga fermentans JCM 21142T, a Facultative Anaerobe Isolated from Marine Mud.</title>
        <authorList>
            <person name="Starns D."/>
            <person name="Oshima K."/>
            <person name="Suda W."/>
            <person name="Iino T."/>
            <person name="Yuki M."/>
            <person name="Inoue J."/>
            <person name="Kitamura K."/>
            <person name="Iida T."/>
            <person name="Darby A."/>
            <person name="Hattori M."/>
            <person name="Ohkuma M."/>
        </authorList>
    </citation>
    <scope>NUCLEOTIDE SEQUENCE [LARGE SCALE GENOMIC DNA]</scope>
    <source>
        <strain evidence="3 4">JCM 21142</strain>
    </source>
</reference>
<evidence type="ECO:0000313" key="4">
    <source>
        <dbReference type="Proteomes" id="UP000019402"/>
    </source>
</evidence>
<accession>W7Y1W2</accession>
<gene>
    <name evidence="3" type="ORF">JCM21142_126</name>
</gene>
<feature type="repeat" description="TPR" evidence="1">
    <location>
        <begin position="162"/>
        <end position="195"/>
    </location>
</feature>
<proteinExistence type="predicted"/>
<comment type="caution">
    <text evidence="3">The sequence shown here is derived from an EMBL/GenBank/DDBJ whole genome shotgun (WGS) entry which is preliminary data.</text>
</comment>
<dbReference type="RefSeq" id="WP_027473728.1">
    <property type="nucleotide sequence ID" value="NZ_BAMD01000001.1"/>
</dbReference>
<keyword evidence="2" id="KW-0812">Transmembrane</keyword>
<evidence type="ECO:0000256" key="2">
    <source>
        <dbReference type="SAM" id="Phobius"/>
    </source>
</evidence>
<keyword evidence="4" id="KW-1185">Reference proteome</keyword>